<gene>
    <name evidence="1" type="ORF">EVAR_67599_1</name>
</gene>
<keyword evidence="2" id="KW-1185">Reference proteome</keyword>
<name>A0A4C2A8W7_EUMVA</name>
<dbReference type="AlphaFoldDB" id="A0A4C2A8W7"/>
<accession>A0A4C2A8W7</accession>
<dbReference type="Proteomes" id="UP000299102">
    <property type="component" value="Unassembled WGS sequence"/>
</dbReference>
<proteinExistence type="predicted"/>
<evidence type="ECO:0000313" key="2">
    <source>
        <dbReference type="Proteomes" id="UP000299102"/>
    </source>
</evidence>
<organism evidence="1 2">
    <name type="scientific">Eumeta variegata</name>
    <name type="common">Bagworm moth</name>
    <name type="synonym">Eumeta japonica</name>
    <dbReference type="NCBI Taxonomy" id="151549"/>
    <lineage>
        <taxon>Eukaryota</taxon>
        <taxon>Metazoa</taxon>
        <taxon>Ecdysozoa</taxon>
        <taxon>Arthropoda</taxon>
        <taxon>Hexapoda</taxon>
        <taxon>Insecta</taxon>
        <taxon>Pterygota</taxon>
        <taxon>Neoptera</taxon>
        <taxon>Endopterygota</taxon>
        <taxon>Lepidoptera</taxon>
        <taxon>Glossata</taxon>
        <taxon>Ditrysia</taxon>
        <taxon>Tineoidea</taxon>
        <taxon>Psychidae</taxon>
        <taxon>Oiketicinae</taxon>
        <taxon>Eumeta</taxon>
    </lineage>
</organism>
<comment type="caution">
    <text evidence="1">The sequence shown here is derived from an EMBL/GenBank/DDBJ whole genome shotgun (WGS) entry which is preliminary data.</text>
</comment>
<evidence type="ECO:0000313" key="1">
    <source>
        <dbReference type="EMBL" id="GBP95629.1"/>
    </source>
</evidence>
<sequence length="128" mass="14610">MVDHNLTQLKELQKKSGNNQCADCGSKRITLQPFARLPEFRVFRCSAQKTKRLRVDETRSHWMGLLHNYYDQNITCCYLRVAQRPRAAVCVRPGRRGGAARGRAVVNTDVLWTVSCQTSCFPGRGIIR</sequence>
<dbReference type="EMBL" id="BGZK01002660">
    <property type="protein sequence ID" value="GBP95629.1"/>
    <property type="molecule type" value="Genomic_DNA"/>
</dbReference>
<protein>
    <submittedName>
        <fullName evidence="1">Uncharacterized protein</fullName>
    </submittedName>
</protein>
<reference evidence="1 2" key="1">
    <citation type="journal article" date="2019" name="Commun. Biol.">
        <title>The bagworm genome reveals a unique fibroin gene that provides high tensile strength.</title>
        <authorList>
            <person name="Kono N."/>
            <person name="Nakamura H."/>
            <person name="Ohtoshi R."/>
            <person name="Tomita M."/>
            <person name="Numata K."/>
            <person name="Arakawa K."/>
        </authorList>
    </citation>
    <scope>NUCLEOTIDE SEQUENCE [LARGE SCALE GENOMIC DNA]</scope>
</reference>